<feature type="non-terminal residue" evidence="1">
    <location>
        <position position="55"/>
    </location>
</feature>
<reference evidence="1" key="1">
    <citation type="journal article" date="2014" name="Front. Microbiol.">
        <title>High frequency of phylogenetically diverse reductive dehalogenase-homologous genes in deep subseafloor sedimentary metagenomes.</title>
        <authorList>
            <person name="Kawai M."/>
            <person name="Futagami T."/>
            <person name="Toyoda A."/>
            <person name="Takaki Y."/>
            <person name="Nishi S."/>
            <person name="Hori S."/>
            <person name="Arai W."/>
            <person name="Tsubouchi T."/>
            <person name="Morono Y."/>
            <person name="Uchiyama I."/>
            <person name="Ito T."/>
            <person name="Fujiyama A."/>
            <person name="Inagaki F."/>
            <person name="Takami H."/>
        </authorList>
    </citation>
    <scope>NUCLEOTIDE SEQUENCE</scope>
    <source>
        <strain evidence="1">Expedition CK06-06</strain>
    </source>
</reference>
<comment type="caution">
    <text evidence="1">The sequence shown here is derived from an EMBL/GenBank/DDBJ whole genome shotgun (WGS) entry which is preliminary data.</text>
</comment>
<gene>
    <name evidence="1" type="ORF">S01H1_31283</name>
</gene>
<dbReference type="EMBL" id="BARS01019291">
    <property type="protein sequence ID" value="GAF89242.1"/>
    <property type="molecule type" value="Genomic_DNA"/>
</dbReference>
<dbReference type="AlphaFoldDB" id="X0TM80"/>
<proteinExistence type="predicted"/>
<organism evidence="1">
    <name type="scientific">marine sediment metagenome</name>
    <dbReference type="NCBI Taxonomy" id="412755"/>
    <lineage>
        <taxon>unclassified sequences</taxon>
        <taxon>metagenomes</taxon>
        <taxon>ecological metagenomes</taxon>
    </lineage>
</organism>
<name>X0TM80_9ZZZZ</name>
<evidence type="ECO:0000313" key="1">
    <source>
        <dbReference type="EMBL" id="GAF89242.1"/>
    </source>
</evidence>
<accession>X0TM80</accession>
<protein>
    <submittedName>
        <fullName evidence="1">Uncharacterized protein</fullName>
    </submittedName>
</protein>
<sequence length="55" mass="5816">MFGRRAVADAIVAGKIDAGRGFTIEARPEMLFCGGVVVVTPHPPVDPHFLLGVLN</sequence>